<dbReference type="InterPro" id="IPR018499">
    <property type="entry name" value="Tetraspanin/Peripherin"/>
</dbReference>
<keyword evidence="2 5" id="KW-0812">Transmembrane</keyword>
<feature type="transmembrane region" description="Helical" evidence="5">
    <location>
        <begin position="82"/>
        <end position="106"/>
    </location>
</feature>
<evidence type="ECO:0000313" key="7">
    <source>
        <dbReference type="Proteomes" id="UP000311919"/>
    </source>
</evidence>
<evidence type="ECO:0000256" key="3">
    <source>
        <dbReference type="ARBA" id="ARBA00022989"/>
    </source>
</evidence>
<dbReference type="CDD" id="cd03127">
    <property type="entry name" value="tetraspanin_LEL"/>
    <property type="match status" value="1"/>
</dbReference>
<comment type="subcellular location">
    <subcellularLocation>
        <location evidence="1">Membrane</location>
        <topology evidence="1">Multi-pass membrane protein</topology>
    </subcellularLocation>
</comment>
<dbReference type="Pfam" id="PF00335">
    <property type="entry name" value="Tetraspanin"/>
    <property type="match status" value="1"/>
</dbReference>
<evidence type="ECO:0000256" key="4">
    <source>
        <dbReference type="ARBA" id="ARBA00023136"/>
    </source>
</evidence>
<feature type="transmembrane region" description="Helical" evidence="5">
    <location>
        <begin position="186"/>
        <end position="213"/>
    </location>
</feature>
<proteinExistence type="predicted"/>
<evidence type="ECO:0000256" key="1">
    <source>
        <dbReference type="ARBA" id="ARBA00004141"/>
    </source>
</evidence>
<keyword evidence="3 5" id="KW-1133">Transmembrane helix</keyword>
<dbReference type="SUPFAM" id="SSF48652">
    <property type="entry name" value="Tetraspanin"/>
    <property type="match status" value="1"/>
</dbReference>
<comment type="caution">
    <text evidence="6">The sequence shown here is derived from an EMBL/GenBank/DDBJ whole genome shotgun (WGS) entry which is preliminary data.</text>
</comment>
<accession>A0A4Z2DHE4</accession>
<dbReference type="AlphaFoldDB" id="A0A4Z2DHE4"/>
<dbReference type="OrthoDB" id="9993879at2759"/>
<sequence length="228" mass="26264">MKFKLSKRILLNIFIVLNSCLAVSSFILLVLSSKAQYNLSKYQTILASSTSPTFPTILFTSCLGIITACLGYIGIWKKMNIFFILHIIGLSSTIIINLCVAIISTVKLDEFYTMSQQALDDSVKYYYKIDEYADEFDMLHTNFHCCGANSYADFRKARLLIPYSCRILQFVYARGCLDELHKFVEYYVTVLMSICFFTSIIHTIFLVISIIHLRRSIKRINKDVEIKE</sequence>
<feature type="transmembrane region" description="Helical" evidence="5">
    <location>
        <begin position="9"/>
        <end position="33"/>
    </location>
</feature>
<evidence type="ECO:0000256" key="2">
    <source>
        <dbReference type="ARBA" id="ARBA00022692"/>
    </source>
</evidence>
<name>A0A4Z2DHE4_SCHJA</name>
<dbReference type="Gene3D" id="1.10.1450.10">
    <property type="entry name" value="Tetraspanin"/>
    <property type="match status" value="1"/>
</dbReference>
<feature type="transmembrane region" description="Helical" evidence="5">
    <location>
        <begin position="53"/>
        <end position="75"/>
    </location>
</feature>
<dbReference type="EMBL" id="SKCS01000140">
    <property type="protein sequence ID" value="TNN15906.1"/>
    <property type="molecule type" value="Genomic_DNA"/>
</dbReference>
<organism evidence="6 7">
    <name type="scientific">Schistosoma japonicum</name>
    <name type="common">Blood fluke</name>
    <dbReference type="NCBI Taxonomy" id="6182"/>
    <lineage>
        <taxon>Eukaryota</taxon>
        <taxon>Metazoa</taxon>
        <taxon>Spiralia</taxon>
        <taxon>Lophotrochozoa</taxon>
        <taxon>Platyhelminthes</taxon>
        <taxon>Trematoda</taxon>
        <taxon>Digenea</taxon>
        <taxon>Strigeidida</taxon>
        <taxon>Schistosomatoidea</taxon>
        <taxon>Schistosomatidae</taxon>
        <taxon>Schistosoma</taxon>
    </lineage>
</organism>
<reference evidence="6 7" key="1">
    <citation type="submission" date="2019-03" db="EMBL/GenBank/DDBJ databases">
        <title>An improved genome assembly of the fluke Schistosoma japonicum.</title>
        <authorList>
            <person name="Hu W."/>
            <person name="Luo F."/>
            <person name="Yin M."/>
            <person name="Mo X."/>
            <person name="Sun C."/>
            <person name="Wu Q."/>
            <person name="Zhu B."/>
            <person name="Xiang M."/>
            <person name="Wang J."/>
            <person name="Wang Y."/>
            <person name="Zhang T."/>
            <person name="Xu B."/>
            <person name="Zheng H."/>
            <person name="Feng Z."/>
        </authorList>
    </citation>
    <scope>NUCLEOTIDE SEQUENCE [LARGE SCALE GENOMIC DNA]</scope>
    <source>
        <strain evidence="6">HuSjv2</strain>
        <tissue evidence="6">Worms</tissue>
    </source>
</reference>
<dbReference type="Proteomes" id="UP000311919">
    <property type="component" value="Unassembled WGS sequence"/>
</dbReference>
<gene>
    <name evidence="6" type="ORF">EWB00_001018</name>
</gene>
<keyword evidence="7" id="KW-1185">Reference proteome</keyword>
<keyword evidence="4 5" id="KW-0472">Membrane</keyword>
<protein>
    <submittedName>
        <fullName evidence="6">25 kDa integral membrane protein</fullName>
    </submittedName>
</protein>
<evidence type="ECO:0000256" key="5">
    <source>
        <dbReference type="SAM" id="Phobius"/>
    </source>
</evidence>
<evidence type="ECO:0000313" key="6">
    <source>
        <dbReference type="EMBL" id="TNN15906.1"/>
    </source>
</evidence>
<dbReference type="GO" id="GO:0016020">
    <property type="term" value="C:membrane"/>
    <property type="evidence" value="ECO:0007669"/>
    <property type="project" value="UniProtKB-SubCell"/>
</dbReference>
<dbReference type="STRING" id="6182.A0A4Z2DHE4"/>
<dbReference type="InterPro" id="IPR008952">
    <property type="entry name" value="Tetraspanin_EC2_sf"/>
</dbReference>